<evidence type="ECO:0000313" key="2">
    <source>
        <dbReference type="EMBL" id="OAE24710.1"/>
    </source>
</evidence>
<accession>A0A176VV77</accession>
<feature type="compositionally biased region" description="Basic residues" evidence="1">
    <location>
        <begin position="14"/>
        <end position="48"/>
    </location>
</feature>
<reference evidence="2" key="1">
    <citation type="submission" date="2016-03" db="EMBL/GenBank/DDBJ databases">
        <title>Mechanisms controlling the formation of the plant cell surface in tip-growing cells are functionally conserved among land plants.</title>
        <authorList>
            <person name="Honkanen S."/>
            <person name="Jones V.A."/>
            <person name="Morieri G."/>
            <person name="Champion C."/>
            <person name="Hetherington A.J."/>
            <person name="Kelly S."/>
            <person name="Saint-Marcoux D."/>
            <person name="Proust H."/>
            <person name="Prescott H."/>
            <person name="Dolan L."/>
        </authorList>
    </citation>
    <scope>NUCLEOTIDE SEQUENCE [LARGE SCALE GENOMIC DNA]</scope>
    <source>
        <tissue evidence="2">Whole gametophyte</tissue>
    </source>
</reference>
<comment type="caution">
    <text evidence="2">The sequence shown here is derived from an EMBL/GenBank/DDBJ whole genome shotgun (WGS) entry which is preliminary data.</text>
</comment>
<proteinExistence type="predicted"/>
<feature type="region of interest" description="Disordered" evidence="1">
    <location>
        <begin position="1"/>
        <end position="58"/>
    </location>
</feature>
<gene>
    <name evidence="2" type="ORF">AXG93_2016s1150</name>
</gene>
<sequence length="142" mass="16040">MRPATKHQNLASSIRRRRRRRHNPGGRGRRRSGTIPHRRTGRAVKRSHVALSPRGDVPAIPRPVPFGPYLTALGLAADTGPGPNRAQSIAFYRFKSNRRWGWLGSAAHAEPPATSRTRIQRFLGSADVFVWHRCERAREKVI</sequence>
<dbReference type="Proteomes" id="UP000077202">
    <property type="component" value="Unassembled WGS sequence"/>
</dbReference>
<evidence type="ECO:0000313" key="3">
    <source>
        <dbReference type="Proteomes" id="UP000077202"/>
    </source>
</evidence>
<keyword evidence="3" id="KW-1185">Reference proteome</keyword>
<dbReference type="EMBL" id="LVLJ01002490">
    <property type="protein sequence ID" value="OAE24710.1"/>
    <property type="molecule type" value="Genomic_DNA"/>
</dbReference>
<protein>
    <submittedName>
        <fullName evidence="2">Uncharacterized protein</fullName>
    </submittedName>
</protein>
<name>A0A176VV77_MARPO</name>
<evidence type="ECO:0000256" key="1">
    <source>
        <dbReference type="SAM" id="MobiDB-lite"/>
    </source>
</evidence>
<feature type="compositionally biased region" description="Polar residues" evidence="1">
    <location>
        <begin position="1"/>
        <end position="12"/>
    </location>
</feature>
<dbReference type="AlphaFoldDB" id="A0A176VV77"/>
<organism evidence="2 3">
    <name type="scientific">Marchantia polymorpha subsp. ruderalis</name>
    <dbReference type="NCBI Taxonomy" id="1480154"/>
    <lineage>
        <taxon>Eukaryota</taxon>
        <taxon>Viridiplantae</taxon>
        <taxon>Streptophyta</taxon>
        <taxon>Embryophyta</taxon>
        <taxon>Marchantiophyta</taxon>
        <taxon>Marchantiopsida</taxon>
        <taxon>Marchantiidae</taxon>
        <taxon>Marchantiales</taxon>
        <taxon>Marchantiaceae</taxon>
        <taxon>Marchantia</taxon>
    </lineage>
</organism>